<dbReference type="Proteomes" id="UP000615446">
    <property type="component" value="Unassembled WGS sequence"/>
</dbReference>
<accession>A0A2Z6QEZ5</accession>
<gene>
    <name evidence="2" type="ORF">RCL2_002402000</name>
    <name evidence="1" type="ORF">RclHR1_14630003</name>
</gene>
<dbReference type="AlphaFoldDB" id="A0A2Z6QEZ5"/>
<evidence type="ECO:0000313" key="1">
    <source>
        <dbReference type="EMBL" id="GBB88115.1"/>
    </source>
</evidence>
<sequence>MDGTGKNSYCNKLEKAYWLALAIIATILQQNSGTIFNIDGKIWDKLGEWIISSKRKQLDSVNYVYINYLARLIEISNETWIQEKEECNIQDVDVAKILSNMEQELIDSYDKIGNIEIIRENTAINNYNIRWVKMILEGQYGEIIVKEIPRTILTTLQYRSDIKLFETITDGRYIDRQVFGVGSKLCLRCNVDDED</sequence>
<dbReference type="EMBL" id="BEXD01000517">
    <property type="protein sequence ID" value="GBB88115.1"/>
    <property type="molecule type" value="Genomic_DNA"/>
</dbReference>
<evidence type="ECO:0000313" key="3">
    <source>
        <dbReference type="Proteomes" id="UP000247702"/>
    </source>
</evidence>
<dbReference type="Proteomes" id="UP000247702">
    <property type="component" value="Unassembled WGS sequence"/>
</dbReference>
<protein>
    <submittedName>
        <fullName evidence="1">Uncharacterized protein</fullName>
    </submittedName>
</protein>
<reference evidence="1 3" key="1">
    <citation type="submission" date="2017-11" db="EMBL/GenBank/DDBJ databases">
        <title>The genome of Rhizophagus clarus HR1 reveals common genetic basis of auxotrophy among arbuscular mycorrhizal fungi.</title>
        <authorList>
            <person name="Kobayashi Y."/>
        </authorList>
    </citation>
    <scope>NUCLEOTIDE SEQUENCE [LARGE SCALE GENOMIC DNA]</scope>
    <source>
        <strain evidence="1 3">HR1</strain>
    </source>
</reference>
<dbReference type="EMBL" id="BLAL01000259">
    <property type="protein sequence ID" value="GES97427.1"/>
    <property type="molecule type" value="Genomic_DNA"/>
</dbReference>
<name>A0A2Z6QEZ5_9GLOM</name>
<keyword evidence="3" id="KW-1185">Reference proteome</keyword>
<reference evidence="2" key="2">
    <citation type="submission" date="2019-10" db="EMBL/GenBank/DDBJ databases">
        <title>Conservation and host-specific expression of non-tandemly repeated heterogenous ribosome RNA gene in arbuscular mycorrhizal fungi.</title>
        <authorList>
            <person name="Maeda T."/>
            <person name="Kobayashi Y."/>
            <person name="Nakagawa T."/>
            <person name="Ezawa T."/>
            <person name="Yamaguchi K."/>
            <person name="Bino T."/>
            <person name="Nishimoto Y."/>
            <person name="Shigenobu S."/>
            <person name="Kawaguchi M."/>
        </authorList>
    </citation>
    <scope>NUCLEOTIDE SEQUENCE</scope>
    <source>
        <strain evidence="2">HR1</strain>
    </source>
</reference>
<dbReference type="OrthoDB" id="2349083at2759"/>
<evidence type="ECO:0000313" key="2">
    <source>
        <dbReference type="EMBL" id="GES97427.1"/>
    </source>
</evidence>
<proteinExistence type="predicted"/>
<organism evidence="1 3">
    <name type="scientific">Rhizophagus clarus</name>
    <dbReference type="NCBI Taxonomy" id="94130"/>
    <lineage>
        <taxon>Eukaryota</taxon>
        <taxon>Fungi</taxon>
        <taxon>Fungi incertae sedis</taxon>
        <taxon>Mucoromycota</taxon>
        <taxon>Glomeromycotina</taxon>
        <taxon>Glomeromycetes</taxon>
        <taxon>Glomerales</taxon>
        <taxon>Glomeraceae</taxon>
        <taxon>Rhizophagus</taxon>
    </lineage>
</organism>
<comment type="caution">
    <text evidence="1">The sequence shown here is derived from an EMBL/GenBank/DDBJ whole genome shotgun (WGS) entry which is preliminary data.</text>
</comment>